<dbReference type="OrthoDB" id="2526284at2759"/>
<dbReference type="RefSeq" id="XP_018272747.1">
    <property type="nucleotide sequence ID" value="XM_018415973.1"/>
</dbReference>
<dbReference type="AlphaFoldDB" id="A0A194S7I9"/>
<dbReference type="OMA" id="WQGRMTR"/>
<organism evidence="1 2">
    <name type="scientific">Rhodotorula graminis (strain WP1)</name>
    <dbReference type="NCBI Taxonomy" id="578459"/>
    <lineage>
        <taxon>Eukaryota</taxon>
        <taxon>Fungi</taxon>
        <taxon>Dikarya</taxon>
        <taxon>Basidiomycota</taxon>
        <taxon>Pucciniomycotina</taxon>
        <taxon>Microbotryomycetes</taxon>
        <taxon>Sporidiobolales</taxon>
        <taxon>Sporidiobolaceae</taxon>
        <taxon>Rhodotorula</taxon>
    </lineage>
</organism>
<proteinExistence type="predicted"/>
<accession>A0A194S7I9</accession>
<protein>
    <submittedName>
        <fullName evidence="1">Uncharacterized protein</fullName>
    </submittedName>
</protein>
<keyword evidence="2" id="KW-1185">Reference proteome</keyword>
<reference evidence="1 2" key="1">
    <citation type="journal article" date="2015" name="Front. Microbiol.">
        <title>Genome sequence of the plant growth promoting endophytic yeast Rhodotorula graminis WP1.</title>
        <authorList>
            <person name="Firrincieli A."/>
            <person name="Otillar R."/>
            <person name="Salamov A."/>
            <person name="Schmutz J."/>
            <person name="Khan Z."/>
            <person name="Redman R.S."/>
            <person name="Fleck N.D."/>
            <person name="Lindquist E."/>
            <person name="Grigoriev I.V."/>
            <person name="Doty S.L."/>
        </authorList>
    </citation>
    <scope>NUCLEOTIDE SEQUENCE [LARGE SCALE GENOMIC DNA]</scope>
    <source>
        <strain evidence="1 2">WP1</strain>
    </source>
</reference>
<dbReference type="EMBL" id="KQ474075">
    <property type="protein sequence ID" value="KPV76698.1"/>
    <property type="molecule type" value="Genomic_DNA"/>
</dbReference>
<evidence type="ECO:0000313" key="2">
    <source>
        <dbReference type="Proteomes" id="UP000053890"/>
    </source>
</evidence>
<evidence type="ECO:0000313" key="1">
    <source>
        <dbReference type="EMBL" id="KPV76698.1"/>
    </source>
</evidence>
<dbReference type="GeneID" id="28976421"/>
<sequence>MNSTLPSRRVAALLGGCVLLFVVLVYSSGTHKALSSTRLFQRLVSADGTSPYAHHLAHPSEEPTLPLVASVASFSRLPTRFSPAQVAVCAVATHEEQFLPEWLTWHRLVGVERFYLFDNAPSVHMRRLLRPWIQEGSVVLYELGYQDDVEIGSVYQNHVLRLCERDVLPVVPWASHHDVDEFLLADAPGWTAPLPTLVEPNSSTEAGVDTAPALTWTFPLHARFDTILGEATCVPILRLPFQNYGIQHLKPNESVTDLQTVRDRVVPDFHTYGKIFIHSRGEGGEKNNAGWMGPHSCRSPPGTVVLDSQGKDLVQGMTTYPYAGLPLPQEGLLLFHYVQRSVDDCYHKFNVVSSTPNDWRTRDGLEGCARNYVPLDAELASPESVAHLEALPQGKELVSRPDSWRRLFVRDTRARDSWQGRMTRAILDEWRRVGGDQARREGRWYWELGDDASDERLDALEGIISVKGIGRALPP</sequence>
<gene>
    <name evidence="1" type="ORF">RHOBADRAFT_51700</name>
</gene>
<name>A0A194S7I9_RHOGW</name>
<dbReference type="Pfam" id="PF13704">
    <property type="entry name" value="Glyco_tranf_2_4"/>
    <property type="match status" value="1"/>
</dbReference>
<dbReference type="Proteomes" id="UP000053890">
    <property type="component" value="Unassembled WGS sequence"/>
</dbReference>